<name>A0A2N5XKC6_9HYPH</name>
<sequence length="679" mass="76267">MKKHFKLLALIYLAAVALLLLIEFSQFKKVDGLRTQIAEGYQLISGRDEGLRLELEFRRLSAKLSAYVHQNDRPVASQSDQPLESIKVGHQEVITWFDIFWSRVFSMRITDSEMPEAATSDLKNFIVNLKKSLHEVDPLIQKLTPGDLEAYEAIQQRLDNFDGSLARVATHIAQDRQDRASLLQEKLNGALKSLDALLLTSAAGGGLILALLGAEVYRSRRQEQKTKAREAQVRFLAEHDSLTGLGNRAYLNEKMAQFIREADENGERFYFLLLDLDKFKDVNDTFGHPMGDLLLKQAAGRLVGIVADTDAVVARLGGDEFAILIKLDWPIVKYAAERIIASLSSSFQLNDNEICISTSVGISCYPELSSSLDELLRDADLALYAAKNRGRRTYTLYEPEMSVALYHRMKLETDLRHALSHDNGGLEVYYQPQVMLDDTSDQRMITGVEALVRWFHPEQGQIPTMEFIEIAEASGIIDELSDWIVRQACQDVVAWHKAGFMLNLSVNLSPLQLNNPDLPKELLTHLDRCGFDPQYLTLEITESADVTDTVAAAKMLSKFADKGISLAMDDFGTGYSNLGYLNSLPLNTLKIDRSFVMQITDNEAERKLVRGIINLAQGMGLKIVAEGVETEEQAEFLRSQNCEYGQGYLFGRPMHKLGMLKILNQQYEKLHPAIVLLEA</sequence>
<dbReference type="Gene3D" id="3.30.70.270">
    <property type="match status" value="1"/>
</dbReference>
<dbReference type="SUPFAM" id="SSF55073">
    <property type="entry name" value="Nucleotide cyclase"/>
    <property type="match status" value="1"/>
</dbReference>
<gene>
    <name evidence="3" type="ORF">C0081_21950</name>
</gene>
<dbReference type="Proteomes" id="UP000234881">
    <property type="component" value="Unassembled WGS sequence"/>
</dbReference>
<keyword evidence="4" id="KW-1185">Reference proteome</keyword>
<dbReference type="EMBL" id="PKUQ01000055">
    <property type="protein sequence ID" value="PLW74969.1"/>
    <property type="molecule type" value="Genomic_DNA"/>
</dbReference>
<evidence type="ECO:0000313" key="3">
    <source>
        <dbReference type="EMBL" id="PLW74969.1"/>
    </source>
</evidence>
<dbReference type="AlphaFoldDB" id="A0A2N5XKC6"/>
<evidence type="ECO:0008006" key="5">
    <source>
        <dbReference type="Google" id="ProtNLM"/>
    </source>
</evidence>
<dbReference type="PANTHER" id="PTHR44757">
    <property type="entry name" value="DIGUANYLATE CYCLASE DGCP"/>
    <property type="match status" value="1"/>
</dbReference>
<dbReference type="InterPro" id="IPR052155">
    <property type="entry name" value="Biofilm_reg_signaling"/>
</dbReference>
<dbReference type="Pfam" id="PF00990">
    <property type="entry name" value="GGDEF"/>
    <property type="match status" value="1"/>
</dbReference>
<dbReference type="InterPro" id="IPR000160">
    <property type="entry name" value="GGDEF_dom"/>
</dbReference>
<organism evidence="3 4">
    <name type="scientific">Cohaesibacter celericrescens</name>
    <dbReference type="NCBI Taxonomy" id="2067669"/>
    <lineage>
        <taxon>Bacteria</taxon>
        <taxon>Pseudomonadati</taxon>
        <taxon>Pseudomonadota</taxon>
        <taxon>Alphaproteobacteria</taxon>
        <taxon>Hyphomicrobiales</taxon>
        <taxon>Cohaesibacteraceae</taxon>
    </lineage>
</organism>
<feature type="domain" description="EAL" evidence="1">
    <location>
        <begin position="408"/>
        <end position="667"/>
    </location>
</feature>
<comment type="caution">
    <text evidence="3">The sequence shown here is derived from an EMBL/GenBank/DDBJ whole genome shotgun (WGS) entry which is preliminary data.</text>
</comment>
<evidence type="ECO:0000259" key="1">
    <source>
        <dbReference type="PROSITE" id="PS50883"/>
    </source>
</evidence>
<dbReference type="PROSITE" id="PS50887">
    <property type="entry name" value="GGDEF"/>
    <property type="match status" value="1"/>
</dbReference>
<dbReference type="RefSeq" id="WP_101535869.1">
    <property type="nucleotide sequence ID" value="NZ_JBFHIU010000057.1"/>
</dbReference>
<evidence type="ECO:0000259" key="2">
    <source>
        <dbReference type="PROSITE" id="PS50887"/>
    </source>
</evidence>
<dbReference type="PROSITE" id="PS50883">
    <property type="entry name" value="EAL"/>
    <property type="match status" value="1"/>
</dbReference>
<reference evidence="3 4" key="1">
    <citation type="submission" date="2018-01" db="EMBL/GenBank/DDBJ databases">
        <title>The draft genome sequence of Cohaesibacter sp. H1304.</title>
        <authorList>
            <person name="Wang N.-N."/>
            <person name="Du Z.-J."/>
        </authorList>
    </citation>
    <scope>NUCLEOTIDE SEQUENCE [LARGE SCALE GENOMIC DNA]</scope>
    <source>
        <strain evidence="3 4">H1304</strain>
    </source>
</reference>
<dbReference type="Pfam" id="PF00563">
    <property type="entry name" value="EAL"/>
    <property type="match status" value="1"/>
</dbReference>
<feature type="domain" description="GGDEF" evidence="2">
    <location>
        <begin position="267"/>
        <end position="399"/>
    </location>
</feature>
<dbReference type="PANTHER" id="PTHR44757:SF2">
    <property type="entry name" value="BIOFILM ARCHITECTURE MAINTENANCE PROTEIN MBAA"/>
    <property type="match status" value="1"/>
</dbReference>
<accession>A0A2N5XKC6</accession>
<dbReference type="SMART" id="SM00052">
    <property type="entry name" value="EAL"/>
    <property type="match status" value="1"/>
</dbReference>
<dbReference type="InterPro" id="IPR029787">
    <property type="entry name" value="Nucleotide_cyclase"/>
</dbReference>
<dbReference type="SUPFAM" id="SSF141868">
    <property type="entry name" value="EAL domain-like"/>
    <property type="match status" value="1"/>
</dbReference>
<protein>
    <recommendedName>
        <fullName evidence="5">GGDEF-domain containing protein</fullName>
    </recommendedName>
</protein>
<dbReference type="CDD" id="cd01948">
    <property type="entry name" value="EAL"/>
    <property type="match status" value="1"/>
</dbReference>
<evidence type="ECO:0000313" key="4">
    <source>
        <dbReference type="Proteomes" id="UP000234881"/>
    </source>
</evidence>
<proteinExistence type="predicted"/>
<dbReference type="InterPro" id="IPR001633">
    <property type="entry name" value="EAL_dom"/>
</dbReference>
<dbReference type="OrthoDB" id="9814202at2"/>
<dbReference type="InterPro" id="IPR043128">
    <property type="entry name" value="Rev_trsase/Diguanyl_cyclase"/>
</dbReference>
<dbReference type="InterPro" id="IPR035919">
    <property type="entry name" value="EAL_sf"/>
</dbReference>
<dbReference type="CDD" id="cd01949">
    <property type="entry name" value="GGDEF"/>
    <property type="match status" value="1"/>
</dbReference>
<dbReference type="SMART" id="SM00267">
    <property type="entry name" value="GGDEF"/>
    <property type="match status" value="1"/>
</dbReference>
<dbReference type="Gene3D" id="3.20.20.450">
    <property type="entry name" value="EAL domain"/>
    <property type="match status" value="1"/>
</dbReference>
<dbReference type="NCBIfam" id="TIGR00254">
    <property type="entry name" value="GGDEF"/>
    <property type="match status" value="1"/>
</dbReference>